<accession>A0ABT2Y426</accession>
<dbReference type="Proteomes" id="UP001177160">
    <property type="component" value="Unassembled WGS sequence"/>
</dbReference>
<proteinExistence type="predicted"/>
<sequence length="777" mass="91627">MESLSTCKIYRKRYLWSISIFIIFIGILFDTYLSEVYIITISDISMYYTALVTVGAISATLITIVSSSLDNRVLSFKLKEILNFTNKYLSIKTFVPTNIVLIFVGTIAYMLNLTNALFMVFFVILMFTGIFSFYIWICATDSSFPIELAKEEIERLSSLKDQENKTFDLLMKAFKHTYNTDSSEYAIIEDLLRDNYSKTDQTYNISKIREIFDYIISKDGPTKAFSIIIYITSKNNKEYKNYEIKKIILDFAFEMQNATYVKIDNYDIFNFYRNITRQYELFGTYSTLLLYKSFSMIFDNNKLGYKPRLLFAEQYIGLLCRFISAYKADLFSIQQRVYLELYIDYVLLNSNNDNMKMTIHNYFVNGLTNISTYLKERLFETLLLMYFSEYMLSRMIQFNSQNNQKVLDLKGISIIRHIKKLDYVFIQTSIKLYQEINSYLYLGKVLKNGPFLENLNYEFIEFLLINSFVFDSFIKWPQVMERIIHETTLENTKQLFRLFDKGKEILVEEVRDHIKFISIEALKQRNDLVQLSKTYFNIINKKIINAEIIVGKLDENRISIRKQDLLSSIDLFLDKLPHQTLGEKLDCVDKYVEFIVEKDDLDNDILFVDVAMANIKSVLFELLKEKGSKIQFSYNDESYEKLLDLLIEKGYNTHNSTIDSEIELWTNEKIYKLWKEETANLNYIDVLNEYGIIFYNSSMFKISLELLDFTLRDLTDTEISSFLEGYEIYPNKYSFVDALYVRSEAEKYVSNKYQKIVIRVTICVGFGPDDLLIVEQL</sequence>
<evidence type="ECO:0000313" key="3">
    <source>
        <dbReference type="Proteomes" id="UP001177160"/>
    </source>
</evidence>
<keyword evidence="3" id="KW-1185">Reference proteome</keyword>
<name>A0ABT2Y426_9MOLU</name>
<evidence type="ECO:0008006" key="4">
    <source>
        <dbReference type="Google" id="ProtNLM"/>
    </source>
</evidence>
<keyword evidence="1" id="KW-1133">Transmembrane helix</keyword>
<feature type="transmembrane region" description="Helical" evidence="1">
    <location>
        <begin position="116"/>
        <end position="137"/>
    </location>
</feature>
<dbReference type="RefSeq" id="WP_263607606.1">
    <property type="nucleotide sequence ID" value="NZ_JAOVQM010000001.1"/>
</dbReference>
<feature type="transmembrane region" description="Helical" evidence="1">
    <location>
        <begin position="14"/>
        <end position="33"/>
    </location>
</feature>
<keyword evidence="1" id="KW-0812">Transmembrane</keyword>
<organism evidence="2 3">
    <name type="scientific">Paracholeplasma manati</name>
    <dbReference type="NCBI Taxonomy" id="591373"/>
    <lineage>
        <taxon>Bacteria</taxon>
        <taxon>Bacillati</taxon>
        <taxon>Mycoplasmatota</taxon>
        <taxon>Mollicutes</taxon>
        <taxon>Acholeplasmatales</taxon>
        <taxon>Acholeplasmataceae</taxon>
        <taxon>Paracholeplasma</taxon>
    </lineage>
</organism>
<dbReference type="EMBL" id="JAOVQM010000001">
    <property type="protein sequence ID" value="MCV2231484.1"/>
    <property type="molecule type" value="Genomic_DNA"/>
</dbReference>
<reference evidence="2" key="1">
    <citation type="submission" date="2022-09" db="EMBL/GenBank/DDBJ databases">
        <title>Novel Mycoplasma species identified in domestic and wild animals.</title>
        <authorList>
            <person name="Volokhov D.V."/>
            <person name="Furtak V.A."/>
            <person name="Zagorodnyaya T.A."/>
        </authorList>
    </citation>
    <scope>NUCLEOTIDE SEQUENCE</scope>
    <source>
        <strain evidence="2">Oakley</strain>
    </source>
</reference>
<feature type="transmembrane region" description="Helical" evidence="1">
    <location>
        <begin position="45"/>
        <end position="69"/>
    </location>
</feature>
<comment type="caution">
    <text evidence="2">The sequence shown here is derived from an EMBL/GenBank/DDBJ whole genome shotgun (WGS) entry which is preliminary data.</text>
</comment>
<evidence type="ECO:0000313" key="2">
    <source>
        <dbReference type="EMBL" id="MCV2231484.1"/>
    </source>
</evidence>
<keyword evidence="1" id="KW-0472">Membrane</keyword>
<evidence type="ECO:0000256" key="1">
    <source>
        <dbReference type="SAM" id="Phobius"/>
    </source>
</evidence>
<protein>
    <recommendedName>
        <fullName evidence="4">MFS transporter</fullName>
    </recommendedName>
</protein>
<feature type="transmembrane region" description="Helical" evidence="1">
    <location>
        <begin position="89"/>
        <end position="109"/>
    </location>
</feature>
<gene>
    <name evidence="2" type="ORF">N7548_01405</name>
</gene>